<dbReference type="PANTHER" id="PTHR10841:SF24">
    <property type="entry name" value="SYNAPSIN-1"/>
    <property type="match status" value="1"/>
</dbReference>
<dbReference type="Gene3D" id="3.30.470.20">
    <property type="entry name" value="ATP-grasp fold, B domain"/>
    <property type="match status" value="1"/>
</dbReference>
<keyword evidence="11" id="KW-0009">Actin-binding</keyword>
<evidence type="ECO:0000256" key="5">
    <source>
        <dbReference type="ARBA" id="ARBA00022481"/>
    </source>
</evidence>
<dbReference type="GO" id="GO:0003779">
    <property type="term" value="F:actin binding"/>
    <property type="evidence" value="ECO:0007669"/>
    <property type="project" value="UniProtKB-KW"/>
</dbReference>
<protein>
    <recommendedName>
        <fullName evidence="4">Synapsin-1</fullName>
    </recommendedName>
    <alternativeName>
        <fullName evidence="14">Synapsin I</fullName>
    </alternativeName>
</protein>
<keyword evidence="12" id="KW-0966">Cell projection</keyword>
<keyword evidence="10" id="KW-0325">Glycoprotein</keyword>
<evidence type="ECO:0000256" key="16">
    <source>
        <dbReference type="ARBA" id="ARBA00046960"/>
    </source>
</evidence>
<proteinExistence type="inferred from homology"/>
<dbReference type="PRINTS" id="PR01368">
    <property type="entry name" value="SYNAPSIN"/>
</dbReference>
<keyword evidence="6" id="KW-0597">Phosphoprotein</keyword>
<evidence type="ECO:0000313" key="21">
    <source>
        <dbReference type="Proteomes" id="UP001623348"/>
    </source>
</evidence>
<keyword evidence="21" id="KW-1185">Reference proteome</keyword>
<feature type="domain" description="Synapsin pre-ATP-grasp" evidence="18">
    <location>
        <begin position="47"/>
        <end position="141"/>
    </location>
</feature>
<dbReference type="InterPro" id="IPR016185">
    <property type="entry name" value="PreATP-grasp_dom_sf"/>
</dbReference>
<keyword evidence="13" id="KW-0968">Cytoplasmic vesicle</keyword>
<dbReference type="Pfam" id="PF10581">
    <property type="entry name" value="Synapsin_N"/>
    <property type="match status" value="1"/>
</dbReference>
<dbReference type="AlphaFoldDB" id="A0ABC9XX80"/>
<evidence type="ECO:0000259" key="19">
    <source>
        <dbReference type="Pfam" id="PF02750"/>
    </source>
</evidence>
<comment type="similarity">
    <text evidence="3">Belongs to the synapsin family.</text>
</comment>
<keyword evidence="7" id="KW-0677">Repeat</keyword>
<evidence type="ECO:0000259" key="18">
    <source>
        <dbReference type="Pfam" id="PF02078"/>
    </source>
</evidence>
<feature type="compositionally biased region" description="Gly residues" evidence="17">
    <location>
        <begin position="14"/>
        <end position="36"/>
    </location>
</feature>
<evidence type="ECO:0000256" key="11">
    <source>
        <dbReference type="ARBA" id="ARBA00023203"/>
    </source>
</evidence>
<dbReference type="InterPro" id="IPR020898">
    <property type="entry name" value="Synapsin_ATP-bd_dom"/>
</dbReference>
<keyword evidence="9" id="KW-0333">Golgi apparatus</keyword>
<organism evidence="20 21">
    <name type="scientific">Grus japonensis</name>
    <name type="common">Japanese crane</name>
    <name type="synonym">Red-crowned crane</name>
    <dbReference type="NCBI Taxonomy" id="30415"/>
    <lineage>
        <taxon>Eukaryota</taxon>
        <taxon>Metazoa</taxon>
        <taxon>Chordata</taxon>
        <taxon>Craniata</taxon>
        <taxon>Vertebrata</taxon>
        <taxon>Euteleostomi</taxon>
        <taxon>Archelosauria</taxon>
        <taxon>Archosauria</taxon>
        <taxon>Dinosauria</taxon>
        <taxon>Saurischia</taxon>
        <taxon>Theropoda</taxon>
        <taxon>Coelurosauria</taxon>
        <taxon>Aves</taxon>
        <taxon>Neognathae</taxon>
        <taxon>Neoaves</taxon>
        <taxon>Gruiformes</taxon>
        <taxon>Gruidae</taxon>
        <taxon>Grus</taxon>
    </lineage>
</organism>
<dbReference type="Pfam" id="PF02750">
    <property type="entry name" value="Synapsin_C"/>
    <property type="match status" value="1"/>
</dbReference>
<gene>
    <name evidence="20" type="ORF">GRJ2_002701100</name>
</gene>
<feature type="compositionally biased region" description="Polar residues" evidence="17">
    <location>
        <begin position="414"/>
        <end position="425"/>
    </location>
</feature>
<comment type="subcellular location">
    <subcellularLocation>
        <location evidence="1">Cytoplasmic vesicle</location>
        <location evidence="1">Secretory vesicle</location>
        <location evidence="1">Synaptic vesicle</location>
    </subcellularLocation>
    <subcellularLocation>
        <location evidence="2">Golgi apparatus</location>
    </subcellularLocation>
    <subcellularLocation>
        <location evidence="15">Presynapse</location>
    </subcellularLocation>
</comment>
<dbReference type="InterPro" id="IPR001359">
    <property type="entry name" value="Synapsin"/>
</dbReference>
<evidence type="ECO:0000256" key="3">
    <source>
        <dbReference type="ARBA" id="ARBA00008243"/>
    </source>
</evidence>
<evidence type="ECO:0000256" key="12">
    <source>
        <dbReference type="ARBA" id="ARBA00023273"/>
    </source>
</evidence>
<dbReference type="Gene3D" id="3.30.1490.20">
    <property type="entry name" value="ATP-grasp fold, A domain"/>
    <property type="match status" value="1"/>
</dbReference>
<keyword evidence="8" id="KW-0770">Synapse</keyword>
<evidence type="ECO:0000256" key="6">
    <source>
        <dbReference type="ARBA" id="ARBA00022553"/>
    </source>
</evidence>
<evidence type="ECO:0000256" key="7">
    <source>
        <dbReference type="ARBA" id="ARBA00022737"/>
    </source>
</evidence>
<comment type="subunit">
    <text evidence="16">Homodimer. Can form oligomers with SYN2. Interacts with CAPON. Forms a ternary complex with NOS1. Isoform Ib interacts with PRNP.</text>
</comment>
<dbReference type="Gene3D" id="3.40.50.20">
    <property type="match status" value="1"/>
</dbReference>
<feature type="compositionally biased region" description="Pro residues" evidence="17">
    <location>
        <begin position="370"/>
        <end position="403"/>
    </location>
</feature>
<evidence type="ECO:0000256" key="15">
    <source>
        <dbReference type="ARBA" id="ARBA00034106"/>
    </source>
</evidence>
<sequence>MEYLRRRLSDGNFLAGGGGVGGGDPPGVGQGGGGVGRPPRTPPPAPLLLVIAPPGTDWVKLFKGKSVHGDVELRVEQAQFSELSLVASTHGALSVTIDTPRGGPRRVTPDFVLVREPPGGGGAGGAPRRLLVGLHLGGVPSSDPLPALYACAHPPCLFAQLARLQRELGPEAFPLVPQRFCNRPRGLLTAPTFPMTVTLSPAPAGVGKVRVGTPEALGVVAGAMGGARAGALVQGSLGGTQRLRVQRIGEEYRALRWPLVAGDPPGEGAQVEPVALSPRHRGWVDACARLFGGVDICGVEALRGPDGREHIVQVFGSWMPLVGPGAAEDQGRIVELVLARMRAELPRPRSPSPARPRPQVSVTSGSTRPGTPPQQRPAPQAPPLAPKPILAPKPGGAQPPSPAPEQGGAESIRSLRQSFASLFAD</sequence>
<reference evidence="20 21" key="1">
    <citation type="submission" date="2024-06" db="EMBL/GenBank/DDBJ databases">
        <title>The draft genome of Grus japonensis, version 3.</title>
        <authorList>
            <person name="Nabeshima K."/>
            <person name="Suzuki S."/>
            <person name="Onuma M."/>
        </authorList>
    </citation>
    <scope>NUCLEOTIDE SEQUENCE [LARGE SCALE GENOMIC DNA]</scope>
    <source>
        <strain evidence="20 21">451A</strain>
    </source>
</reference>
<dbReference type="InterPro" id="IPR020897">
    <property type="entry name" value="Synapsin_pre-ATP-grasp_dom"/>
</dbReference>
<feature type="region of interest" description="Disordered" evidence="17">
    <location>
        <begin position="345"/>
        <end position="425"/>
    </location>
</feature>
<feature type="domain" description="Synapsin ATP-binding" evidence="19">
    <location>
        <begin position="146"/>
        <end position="342"/>
    </location>
</feature>
<dbReference type="SUPFAM" id="SSF56059">
    <property type="entry name" value="Glutathione synthetase ATP-binding domain-like"/>
    <property type="match status" value="1"/>
</dbReference>
<name>A0ABC9XX80_GRUJA</name>
<dbReference type="InterPro" id="IPR013815">
    <property type="entry name" value="ATP_grasp_subdomain_1"/>
</dbReference>
<evidence type="ECO:0000313" key="20">
    <source>
        <dbReference type="EMBL" id="GAB0202355.1"/>
    </source>
</evidence>
<dbReference type="Pfam" id="PF02078">
    <property type="entry name" value="Synapsin"/>
    <property type="match status" value="1"/>
</dbReference>
<evidence type="ECO:0000256" key="17">
    <source>
        <dbReference type="SAM" id="MobiDB-lite"/>
    </source>
</evidence>
<evidence type="ECO:0000256" key="10">
    <source>
        <dbReference type="ARBA" id="ARBA00023180"/>
    </source>
</evidence>
<accession>A0ABC9XX80</accession>
<evidence type="ECO:0000256" key="8">
    <source>
        <dbReference type="ARBA" id="ARBA00023018"/>
    </source>
</evidence>
<dbReference type="Proteomes" id="UP001623348">
    <property type="component" value="Unassembled WGS sequence"/>
</dbReference>
<keyword evidence="5" id="KW-0488">Methylation</keyword>
<dbReference type="InterPro" id="IPR019736">
    <property type="entry name" value="Synapsin_P_site"/>
</dbReference>
<dbReference type="PANTHER" id="PTHR10841">
    <property type="entry name" value="SYNAPSIN"/>
    <property type="match status" value="1"/>
</dbReference>
<evidence type="ECO:0000256" key="13">
    <source>
        <dbReference type="ARBA" id="ARBA00023329"/>
    </source>
</evidence>
<evidence type="ECO:0000256" key="4">
    <source>
        <dbReference type="ARBA" id="ARBA00017852"/>
    </source>
</evidence>
<feature type="region of interest" description="Disordered" evidence="17">
    <location>
        <begin position="14"/>
        <end position="44"/>
    </location>
</feature>
<comment type="caution">
    <text evidence="20">The sequence shown here is derived from an EMBL/GenBank/DDBJ whole genome shotgun (WGS) entry which is preliminary data.</text>
</comment>
<dbReference type="GO" id="GO:0005794">
    <property type="term" value="C:Golgi apparatus"/>
    <property type="evidence" value="ECO:0007669"/>
    <property type="project" value="UniProtKB-SubCell"/>
</dbReference>
<dbReference type="EMBL" id="BAAFJT010000038">
    <property type="protein sequence ID" value="GAB0202355.1"/>
    <property type="molecule type" value="Genomic_DNA"/>
</dbReference>
<evidence type="ECO:0000256" key="14">
    <source>
        <dbReference type="ARBA" id="ARBA00029646"/>
    </source>
</evidence>
<evidence type="ECO:0000256" key="2">
    <source>
        <dbReference type="ARBA" id="ARBA00004555"/>
    </source>
</evidence>
<dbReference type="SUPFAM" id="SSF52440">
    <property type="entry name" value="PreATP-grasp domain"/>
    <property type="match status" value="1"/>
</dbReference>
<dbReference type="GO" id="GO:0008021">
    <property type="term" value="C:synaptic vesicle"/>
    <property type="evidence" value="ECO:0007669"/>
    <property type="project" value="UniProtKB-SubCell"/>
</dbReference>
<evidence type="ECO:0000256" key="9">
    <source>
        <dbReference type="ARBA" id="ARBA00023034"/>
    </source>
</evidence>
<evidence type="ECO:0000256" key="1">
    <source>
        <dbReference type="ARBA" id="ARBA00004234"/>
    </source>
</evidence>